<dbReference type="Gene3D" id="1.10.10.900">
    <property type="entry name" value="SBDS protein C-terminal domain, subdomain 1"/>
    <property type="match status" value="1"/>
</dbReference>
<dbReference type="SUPFAM" id="SSF54980">
    <property type="entry name" value="EF-G C-terminal domain-like"/>
    <property type="match status" value="1"/>
</dbReference>
<dbReference type="SUPFAM" id="SSF109728">
    <property type="entry name" value="Hypothetical protein AF0491, middle domain"/>
    <property type="match status" value="1"/>
</dbReference>
<evidence type="ECO:0000313" key="5">
    <source>
        <dbReference type="EMBL" id="GAF77057.1"/>
    </source>
</evidence>
<reference evidence="5" key="1">
    <citation type="journal article" date="2014" name="Front. Microbiol.">
        <title>High frequency of phylogenetically diverse reductive dehalogenase-homologous genes in deep subseafloor sedimentary metagenomes.</title>
        <authorList>
            <person name="Kawai M."/>
            <person name="Futagami T."/>
            <person name="Toyoda A."/>
            <person name="Takaki Y."/>
            <person name="Nishi S."/>
            <person name="Hori S."/>
            <person name="Arai W."/>
            <person name="Tsubouchi T."/>
            <person name="Morono Y."/>
            <person name="Uchiyama I."/>
            <person name="Ito T."/>
            <person name="Fujiyama A."/>
            <person name="Inagaki F."/>
            <person name="Takami H."/>
        </authorList>
    </citation>
    <scope>NUCLEOTIDE SEQUENCE</scope>
    <source>
        <strain evidence="5">Expedition CK06-06</strain>
    </source>
</reference>
<protein>
    <recommendedName>
        <fullName evidence="6">Ribosome assembly factor SBDS</fullName>
    </recommendedName>
</protein>
<dbReference type="Pfam" id="PF09377">
    <property type="entry name" value="SBDS_domain_II"/>
    <property type="match status" value="1"/>
</dbReference>
<dbReference type="InterPro" id="IPR018978">
    <property type="entry name" value="SDO1/SBDS_central"/>
</dbReference>
<evidence type="ECO:0000259" key="2">
    <source>
        <dbReference type="Pfam" id="PF01172"/>
    </source>
</evidence>
<dbReference type="GO" id="GO:0042256">
    <property type="term" value="P:cytosolic ribosome assembly"/>
    <property type="evidence" value="ECO:0007669"/>
    <property type="project" value="InterPro"/>
</dbReference>
<dbReference type="InterPro" id="IPR037188">
    <property type="entry name" value="Sdo1/SBDS_central_sf"/>
</dbReference>
<dbReference type="PANTHER" id="PTHR10927">
    <property type="entry name" value="RIBOSOME MATURATION PROTEIN SBDS"/>
    <property type="match status" value="1"/>
</dbReference>
<feature type="domain" description="Ribosome maturation protein SDO1/SBDS N-terminal" evidence="2">
    <location>
        <begin position="4"/>
        <end position="87"/>
    </location>
</feature>
<sequence length="227" mass="25615">MTNTITRIKKHGKNFEIIVDLDKALKFKKGESSSIDFLETDSIFTDSKKGFKASDKDLEEVFGTTDVNTIAQSIVKEGEILLTQDYRDEEKEKKIRQVVDFLSRDAVDPQTGNPHTPERIKSALEQAQVNIKNIPIEDQIKEIIEKIGGILPIKLETKKIKITIPAIYTGKVYGIISQYKEKEKWLENGDLGVVVAVPSGTQLFSFYDKLNSLTHGSVVTEEIKEEQ</sequence>
<dbReference type="InterPro" id="IPR035647">
    <property type="entry name" value="EFG_III/V"/>
</dbReference>
<dbReference type="NCBIfam" id="TIGR00291">
    <property type="entry name" value="RNA_SBDS"/>
    <property type="match status" value="1"/>
</dbReference>
<dbReference type="Gene3D" id="3.30.1250.10">
    <property type="entry name" value="Ribosome maturation protein SBDS, N-terminal domain"/>
    <property type="match status" value="1"/>
</dbReference>
<comment type="similarity">
    <text evidence="1">Belongs to the SDO1/SBDS family.</text>
</comment>
<accession>X0SMH1</accession>
<comment type="caution">
    <text evidence="5">The sequence shown here is derived from an EMBL/GenBank/DDBJ whole genome shotgun (WGS) entry which is preliminary data.</text>
</comment>
<proteinExistence type="inferred from homology"/>
<dbReference type="AlphaFoldDB" id="X0SMH1"/>
<dbReference type="SUPFAM" id="SSF89895">
    <property type="entry name" value="FYSH domain"/>
    <property type="match status" value="1"/>
</dbReference>
<feature type="domain" description="Ribosome maturation protein SDO1/SBDS C-terminal" evidence="4">
    <location>
        <begin position="159"/>
        <end position="223"/>
    </location>
</feature>
<dbReference type="Gene3D" id="3.30.70.240">
    <property type="match status" value="1"/>
</dbReference>
<evidence type="ECO:0000256" key="1">
    <source>
        <dbReference type="ARBA" id="ARBA00007433"/>
    </source>
</evidence>
<evidence type="ECO:0000259" key="3">
    <source>
        <dbReference type="Pfam" id="PF09377"/>
    </source>
</evidence>
<gene>
    <name evidence="5" type="ORF">S01H1_03367</name>
</gene>
<dbReference type="InterPro" id="IPR039100">
    <property type="entry name" value="Sdo1/SBDS-like"/>
</dbReference>
<evidence type="ECO:0008006" key="6">
    <source>
        <dbReference type="Google" id="ProtNLM"/>
    </source>
</evidence>
<dbReference type="Pfam" id="PF01172">
    <property type="entry name" value="SBDS_N"/>
    <property type="match status" value="1"/>
</dbReference>
<dbReference type="InterPro" id="IPR046928">
    <property type="entry name" value="SDO1/SBDS_C"/>
</dbReference>
<dbReference type="EMBL" id="BARS01001844">
    <property type="protein sequence ID" value="GAF77057.1"/>
    <property type="molecule type" value="Genomic_DNA"/>
</dbReference>
<dbReference type="Pfam" id="PF20268">
    <property type="entry name" value="SBDS_C"/>
    <property type="match status" value="1"/>
</dbReference>
<name>X0SMH1_9ZZZZ</name>
<dbReference type="InterPro" id="IPR002140">
    <property type="entry name" value="Sdo1/SBDS"/>
</dbReference>
<organism evidence="5">
    <name type="scientific">marine sediment metagenome</name>
    <dbReference type="NCBI Taxonomy" id="412755"/>
    <lineage>
        <taxon>unclassified sequences</taxon>
        <taxon>metagenomes</taxon>
        <taxon>ecological metagenomes</taxon>
    </lineage>
</organism>
<dbReference type="InterPro" id="IPR019783">
    <property type="entry name" value="SDO1/SBDS_N"/>
</dbReference>
<evidence type="ECO:0000259" key="4">
    <source>
        <dbReference type="Pfam" id="PF20268"/>
    </source>
</evidence>
<feature type="domain" description="Ribosome maturation protein SDO1/SBDS central" evidence="3">
    <location>
        <begin position="96"/>
        <end position="155"/>
    </location>
</feature>
<dbReference type="InterPro" id="IPR036786">
    <property type="entry name" value="Ribosome_mat_SBDS_N_sf"/>
</dbReference>
<dbReference type="PANTHER" id="PTHR10927:SF4">
    <property type="entry name" value="RIBOSOME MATURATION PROTEIN SDO1 HOMOLOG"/>
    <property type="match status" value="1"/>
</dbReference>